<comment type="caution">
    <text evidence="4">The sequence shown here is derived from an EMBL/GenBank/DDBJ whole genome shotgun (WGS) entry which is preliminary data.</text>
</comment>
<dbReference type="InterPro" id="IPR052399">
    <property type="entry name" value="Phage_Baseplate_Assmbl_Protein"/>
</dbReference>
<sequence length="235" mass="25238">MTDFELPDFLEEETEETILNRMLDSLPDDMDKSEGSYIWASLSPVAIELAKVVEWGREVLRRGMTTETFGVYLDMRAADQGISRREAESSTVPVTLTGEPGTTIPEGTRVATPSDNTTPSIEFVTDEEVSIPESGEVATTATAIEPGASGDVPQGSVSIILPGISGVTSVTNPESGSGGYDRETDESLLARVYENSQQDEGDGNIDDYKMWAKQITGVGNVLVDPLWNGPGTIRA</sequence>
<proteinExistence type="predicted"/>
<reference evidence="4 5" key="1">
    <citation type="submission" date="2018-08" db="EMBL/GenBank/DDBJ databases">
        <title>Genome sequence of strict halophilic Halobacillus trueperi SS1 isolated from Lunsu, a salty water body of North West Himalayas.</title>
        <authorList>
            <person name="Gupta S."/>
            <person name="Sharma P."/>
            <person name="Dev K."/>
            <person name="Baumler D."/>
            <person name="Sourirajan A."/>
        </authorList>
    </citation>
    <scope>NUCLEOTIDE SEQUENCE [LARGE SCALE GENOMIC DNA]</scope>
    <source>
        <strain evidence="4 5">SS1</strain>
    </source>
</reference>
<dbReference type="AlphaFoldDB" id="A0A3D8VNC0"/>
<feature type="non-terminal residue" evidence="4">
    <location>
        <position position="235"/>
    </location>
</feature>
<evidence type="ECO:0000313" key="4">
    <source>
        <dbReference type="EMBL" id="RDY70328.1"/>
    </source>
</evidence>
<feature type="domain" description="Baseplate J-like central" evidence="3">
    <location>
        <begin position="203"/>
        <end position="234"/>
    </location>
</feature>
<protein>
    <submittedName>
        <fullName evidence="4">Baseplate J family protein</fullName>
    </submittedName>
</protein>
<dbReference type="InterPro" id="IPR006949">
    <property type="entry name" value="Barrel_Baseplate_J-like"/>
</dbReference>
<feature type="compositionally biased region" description="Polar residues" evidence="1">
    <location>
        <begin position="111"/>
        <end position="120"/>
    </location>
</feature>
<dbReference type="EMBL" id="QTLC01000048">
    <property type="protein sequence ID" value="RDY70328.1"/>
    <property type="molecule type" value="Genomic_DNA"/>
</dbReference>
<dbReference type="InterPro" id="IPR058531">
    <property type="entry name" value="Baseplate_J_M"/>
</dbReference>
<gene>
    <name evidence="4" type="ORF">DXT76_13755</name>
</gene>
<evidence type="ECO:0000313" key="5">
    <source>
        <dbReference type="Proteomes" id="UP000257032"/>
    </source>
</evidence>
<evidence type="ECO:0000259" key="3">
    <source>
        <dbReference type="Pfam" id="PF26078"/>
    </source>
</evidence>
<dbReference type="Proteomes" id="UP000257032">
    <property type="component" value="Unassembled WGS sequence"/>
</dbReference>
<dbReference type="Pfam" id="PF04865">
    <property type="entry name" value="Baseplate_J"/>
    <property type="match status" value="1"/>
</dbReference>
<feature type="region of interest" description="Disordered" evidence="1">
    <location>
        <begin position="84"/>
        <end position="120"/>
    </location>
</feature>
<dbReference type="PANTHER" id="PTHR37829:SF3">
    <property type="entry name" value="PROTEIN JAYE-RELATED"/>
    <property type="match status" value="1"/>
</dbReference>
<evidence type="ECO:0000256" key="1">
    <source>
        <dbReference type="SAM" id="MobiDB-lite"/>
    </source>
</evidence>
<feature type="compositionally biased region" description="Low complexity" evidence="1">
    <location>
        <begin position="95"/>
        <end position="108"/>
    </location>
</feature>
<accession>A0A3D8VNC0</accession>
<dbReference type="PANTHER" id="PTHR37829">
    <property type="entry name" value="PHAGE-LIKE ELEMENT PBSX PROTEIN XKDT"/>
    <property type="match status" value="1"/>
</dbReference>
<dbReference type="RefSeq" id="WP_181898668.1">
    <property type="nucleotide sequence ID" value="NZ_QTLC01000048.1"/>
</dbReference>
<feature type="domain" description="Baseplate protein J-like barrel" evidence="2">
    <location>
        <begin position="94"/>
        <end position="179"/>
    </location>
</feature>
<name>A0A3D8VNC0_9BACI</name>
<dbReference type="Pfam" id="PF26078">
    <property type="entry name" value="Baseplate_J_M"/>
    <property type="match status" value="1"/>
</dbReference>
<organism evidence="4 5">
    <name type="scientific">Halobacillus trueperi</name>
    <dbReference type="NCBI Taxonomy" id="156205"/>
    <lineage>
        <taxon>Bacteria</taxon>
        <taxon>Bacillati</taxon>
        <taxon>Bacillota</taxon>
        <taxon>Bacilli</taxon>
        <taxon>Bacillales</taxon>
        <taxon>Bacillaceae</taxon>
        <taxon>Halobacillus</taxon>
    </lineage>
</organism>
<evidence type="ECO:0000259" key="2">
    <source>
        <dbReference type="Pfam" id="PF04865"/>
    </source>
</evidence>